<feature type="domain" description="GAF" evidence="4">
    <location>
        <begin position="190"/>
        <end position="333"/>
    </location>
</feature>
<sequence length="562" mass="59749">MTQKAHDADLRLLLGFLLEAAAPLPYGATPEPSQDALRVSFGPRELLISYNQVVDRLVELSGRICCAQKAAVISQNGSSLQIDAVDHAHDEASTALSSPSAATDLASAWSQSTHMPSRVEVIDEYGDTRVYLCLAWDTEPDRQSLDMVSLLSRVAFGALRFQRKAASSRRRARWIMASRTLIDALLAGADEEEALDHVAEAARSAAGADAALIFLPSIGEEWACEIAAGEGAQSLVGLIFPSAPGFSQVRAGRQGMVAGIDATSRLGDHVALAAYGPLVVAPITSRDSVDGAIVLLRRRGREPFAPDDLPLTEAFASQTSLALEVASARHSRSLAVLLEDRARISRDLHDFAVQQLFATGMKLEVLREGSATGAMSGRALTEGLVDAMASLEEAVRQIRAIVHDLKESDICAPFAERMEREASRSRQVLGFAPSLLFELDGQIIDPSAPNARDIIDELSARIDQSIADDAVAMVREGLSNVARHAHARLVKIEVAVSGHGLTGELAISVTDDGVGVDPTEKRASGLANMATRARMHGGSFGVGAGPRGIGTSVVWSVPLELH</sequence>
<dbReference type="SMART" id="SM00065">
    <property type="entry name" value="GAF"/>
    <property type="match status" value="1"/>
</dbReference>
<dbReference type="InterPro" id="IPR003018">
    <property type="entry name" value="GAF"/>
</dbReference>
<dbReference type="InterPro" id="IPR050482">
    <property type="entry name" value="Sensor_HK_TwoCompSys"/>
</dbReference>
<dbReference type="PANTHER" id="PTHR24421:SF56">
    <property type="entry name" value="OXYGEN SENSOR HISTIDINE KINASE RESPONSE REGULATOR DOST"/>
    <property type="match status" value="1"/>
</dbReference>
<comment type="caution">
    <text evidence="6">The sequence shown here is derived from an EMBL/GenBank/DDBJ whole genome shotgun (WGS) entry which is preliminary data.</text>
</comment>
<evidence type="ECO:0000256" key="3">
    <source>
        <dbReference type="ARBA" id="ARBA00023012"/>
    </source>
</evidence>
<keyword evidence="7" id="KW-1185">Reference proteome</keyword>
<dbReference type="EMBL" id="VULO01000002">
    <property type="protein sequence ID" value="MSS83667.1"/>
    <property type="molecule type" value="Genomic_DNA"/>
</dbReference>
<dbReference type="InterPro" id="IPR029016">
    <property type="entry name" value="GAF-like_dom_sf"/>
</dbReference>
<dbReference type="AlphaFoldDB" id="A0A6N7VPM0"/>
<dbReference type="Gene3D" id="1.20.5.1930">
    <property type="match status" value="1"/>
</dbReference>
<dbReference type="PANTHER" id="PTHR24421">
    <property type="entry name" value="NITRATE/NITRITE SENSOR PROTEIN NARX-RELATED"/>
    <property type="match status" value="1"/>
</dbReference>
<dbReference type="Pfam" id="PF01590">
    <property type="entry name" value="GAF"/>
    <property type="match status" value="1"/>
</dbReference>
<dbReference type="GO" id="GO:0046983">
    <property type="term" value="F:protein dimerization activity"/>
    <property type="evidence" value="ECO:0007669"/>
    <property type="project" value="InterPro"/>
</dbReference>
<dbReference type="GO" id="GO:0000155">
    <property type="term" value="F:phosphorelay sensor kinase activity"/>
    <property type="evidence" value="ECO:0007669"/>
    <property type="project" value="InterPro"/>
</dbReference>
<evidence type="ECO:0000313" key="7">
    <source>
        <dbReference type="Proteomes" id="UP000470875"/>
    </source>
</evidence>
<dbReference type="CDD" id="cd16917">
    <property type="entry name" value="HATPase_UhpB-NarQ-NarX-like"/>
    <property type="match status" value="1"/>
</dbReference>
<protein>
    <submittedName>
        <fullName evidence="6">GAF domain-containing protein</fullName>
    </submittedName>
</protein>
<evidence type="ECO:0000259" key="5">
    <source>
        <dbReference type="SMART" id="SM00387"/>
    </source>
</evidence>
<organism evidence="6 7">
    <name type="scientific">Scrofimicrobium canadense</name>
    <dbReference type="NCBI Taxonomy" id="2652290"/>
    <lineage>
        <taxon>Bacteria</taxon>
        <taxon>Bacillati</taxon>
        <taxon>Actinomycetota</taxon>
        <taxon>Actinomycetes</taxon>
        <taxon>Actinomycetales</taxon>
        <taxon>Actinomycetaceae</taxon>
        <taxon>Scrofimicrobium</taxon>
    </lineage>
</organism>
<dbReference type="SMART" id="SM00387">
    <property type="entry name" value="HATPase_c"/>
    <property type="match status" value="1"/>
</dbReference>
<gene>
    <name evidence="6" type="ORF">FYJ24_02585</name>
</gene>
<dbReference type="InterPro" id="IPR003594">
    <property type="entry name" value="HATPase_dom"/>
</dbReference>
<accession>A0A6N7VPM0</accession>
<dbReference type="Gene3D" id="3.30.565.10">
    <property type="entry name" value="Histidine kinase-like ATPase, C-terminal domain"/>
    <property type="match status" value="1"/>
</dbReference>
<keyword evidence="3" id="KW-0902">Two-component regulatory system</keyword>
<dbReference type="InterPro" id="IPR036890">
    <property type="entry name" value="HATPase_C_sf"/>
</dbReference>
<evidence type="ECO:0000256" key="2">
    <source>
        <dbReference type="ARBA" id="ARBA00022777"/>
    </source>
</evidence>
<dbReference type="RefSeq" id="WP_154543268.1">
    <property type="nucleotide sequence ID" value="NZ_VULO01000002.1"/>
</dbReference>
<keyword evidence="2" id="KW-0418">Kinase</keyword>
<dbReference type="SUPFAM" id="SSF55781">
    <property type="entry name" value="GAF domain-like"/>
    <property type="match status" value="1"/>
</dbReference>
<dbReference type="Proteomes" id="UP000470875">
    <property type="component" value="Unassembled WGS sequence"/>
</dbReference>
<dbReference type="Gene3D" id="3.30.450.40">
    <property type="match status" value="1"/>
</dbReference>
<feature type="domain" description="Histidine kinase/HSP90-like ATPase" evidence="5">
    <location>
        <begin position="465"/>
        <end position="561"/>
    </location>
</feature>
<dbReference type="SUPFAM" id="SSF55874">
    <property type="entry name" value="ATPase domain of HSP90 chaperone/DNA topoisomerase II/histidine kinase"/>
    <property type="match status" value="1"/>
</dbReference>
<evidence type="ECO:0000256" key="1">
    <source>
        <dbReference type="ARBA" id="ARBA00022679"/>
    </source>
</evidence>
<evidence type="ECO:0000259" key="4">
    <source>
        <dbReference type="SMART" id="SM00065"/>
    </source>
</evidence>
<dbReference type="GO" id="GO:0016020">
    <property type="term" value="C:membrane"/>
    <property type="evidence" value="ECO:0007669"/>
    <property type="project" value="InterPro"/>
</dbReference>
<dbReference type="Pfam" id="PF02518">
    <property type="entry name" value="HATPase_c"/>
    <property type="match status" value="1"/>
</dbReference>
<name>A0A6N7VPM0_9ACTO</name>
<proteinExistence type="predicted"/>
<keyword evidence="1" id="KW-0808">Transferase</keyword>
<dbReference type="Pfam" id="PF07730">
    <property type="entry name" value="HisKA_3"/>
    <property type="match status" value="1"/>
</dbReference>
<reference evidence="6 7" key="1">
    <citation type="submission" date="2019-08" db="EMBL/GenBank/DDBJ databases">
        <title>In-depth cultivation of the pig gut microbiome towards novel bacterial diversity and tailored functional studies.</title>
        <authorList>
            <person name="Wylensek D."/>
            <person name="Hitch T.C.A."/>
            <person name="Clavel T."/>
        </authorList>
    </citation>
    <scope>NUCLEOTIDE SEQUENCE [LARGE SCALE GENOMIC DNA]</scope>
    <source>
        <strain evidence="6 7">WB03_NA08</strain>
    </source>
</reference>
<evidence type="ECO:0000313" key="6">
    <source>
        <dbReference type="EMBL" id="MSS83667.1"/>
    </source>
</evidence>
<dbReference type="InterPro" id="IPR011712">
    <property type="entry name" value="Sig_transdc_His_kin_sub3_dim/P"/>
</dbReference>